<dbReference type="EMBL" id="JHEM01000017">
    <property type="protein sequence ID" value="KCB23788.1"/>
    <property type="molecule type" value="Genomic_DNA"/>
</dbReference>
<evidence type="ECO:0000313" key="4">
    <source>
        <dbReference type="Proteomes" id="UP000025748"/>
    </source>
</evidence>
<comment type="caution">
    <text evidence="3">The sequence shown here is derived from an EMBL/GenBank/DDBJ whole genome shotgun (WGS) entry which is preliminary data.</text>
</comment>
<dbReference type="Proteomes" id="UP000025748">
    <property type="component" value="Unassembled WGS sequence"/>
</dbReference>
<sequence>MDQYWINMKLLTYLDSAGQTRVGRLAGEGEVQALAYADGRPVTDLAALIAGGAPLSTLRGDGQVLALRGVKLLAPIPKPARNIFCVGKNYRDHAQEFTKSGFDAGQTAAADAIPEFPIVFSKTPQTVVAHGEAVWDAAGVSEALDYEAELAVIIGRGGRGIRRDQAMDHVWGYTILNDVTARDWQKRHKQWHMGKSFDTFGPMGPVAVTADEIDGGNLDLKCWINGELRQDANTRDLIFDIPTLIETLSAGIALMPGDIIATGTPEGVGIGFNPPRFLRRGDVMTIEIAGIGRLENEVGA</sequence>
<evidence type="ECO:0000256" key="1">
    <source>
        <dbReference type="ARBA" id="ARBA00022723"/>
    </source>
</evidence>
<keyword evidence="4" id="KW-1185">Reference proteome</keyword>
<proteinExistence type="predicted"/>
<feature type="domain" description="Fumarylacetoacetase-like C-terminal" evidence="2">
    <location>
        <begin position="83"/>
        <end position="298"/>
    </location>
</feature>
<dbReference type="PANTHER" id="PTHR11820">
    <property type="entry name" value="ACYLPYRUVASE"/>
    <property type="match status" value="1"/>
</dbReference>
<dbReference type="Pfam" id="PF01557">
    <property type="entry name" value="FAA_hydrolase"/>
    <property type="match status" value="1"/>
</dbReference>
<dbReference type="InterPro" id="IPR011234">
    <property type="entry name" value="Fumarylacetoacetase-like_C"/>
</dbReference>
<gene>
    <name evidence="3" type="ORF">L544_3622</name>
</gene>
<dbReference type="Gene3D" id="3.90.850.10">
    <property type="entry name" value="Fumarylacetoacetase-like, C-terminal domain"/>
    <property type="match status" value="1"/>
</dbReference>
<dbReference type="PANTHER" id="PTHR11820:SF7">
    <property type="entry name" value="ACYLPYRUVASE FAHD1, MITOCHONDRIAL"/>
    <property type="match status" value="1"/>
</dbReference>
<dbReference type="SUPFAM" id="SSF56529">
    <property type="entry name" value="FAH"/>
    <property type="match status" value="1"/>
</dbReference>
<evidence type="ECO:0000259" key="2">
    <source>
        <dbReference type="Pfam" id="PF01557"/>
    </source>
</evidence>
<evidence type="ECO:0000313" key="3">
    <source>
        <dbReference type="EMBL" id="KCB23788.1"/>
    </source>
</evidence>
<keyword evidence="1" id="KW-0479">Metal-binding</keyword>
<accession>A0ABR4QZQ9</accession>
<organism evidence="3 4">
    <name type="scientific">Bordetella hinzii OH87 BAL007II</name>
    <dbReference type="NCBI Taxonomy" id="1331262"/>
    <lineage>
        <taxon>Bacteria</taxon>
        <taxon>Pseudomonadati</taxon>
        <taxon>Pseudomonadota</taxon>
        <taxon>Betaproteobacteria</taxon>
        <taxon>Burkholderiales</taxon>
        <taxon>Alcaligenaceae</taxon>
        <taxon>Bordetella</taxon>
    </lineage>
</organism>
<name>A0ABR4QZQ9_9BORD</name>
<dbReference type="InterPro" id="IPR036663">
    <property type="entry name" value="Fumarylacetoacetase_C_sf"/>
</dbReference>
<protein>
    <submittedName>
        <fullName evidence="3">FAH family protein</fullName>
    </submittedName>
</protein>
<reference evidence="3 4" key="1">
    <citation type="submission" date="2014-03" db="EMBL/GenBank/DDBJ databases">
        <title>Genome sequence of Bordetella hinzii.</title>
        <authorList>
            <person name="Register K."/>
            <person name="Harvill E."/>
            <person name="Goodfield L.L."/>
            <person name="Ivanov Y.V."/>
            <person name="Meyer J.A."/>
            <person name="Muse S.J."/>
            <person name="Jacobs N."/>
            <person name="Bendor L."/>
            <person name="Smallridge W.E."/>
            <person name="Brinkac L.M."/>
            <person name="Sanka R."/>
            <person name="Kim M."/>
            <person name="Losada L."/>
        </authorList>
    </citation>
    <scope>NUCLEOTIDE SEQUENCE [LARGE SCALE GENOMIC DNA]</scope>
    <source>
        <strain evidence="3 4">OH87 BAL007II</strain>
    </source>
</reference>